<dbReference type="Gene3D" id="1.50.10.10">
    <property type="match status" value="1"/>
</dbReference>
<feature type="region of interest" description="Disordered" evidence="1">
    <location>
        <begin position="355"/>
        <end position="377"/>
    </location>
</feature>
<dbReference type="EMBL" id="PDEQ01000001">
    <property type="protein sequence ID" value="PEN14743.1"/>
    <property type="molecule type" value="Genomic_DNA"/>
</dbReference>
<sequence>MPTHSNEAVSASLDLIRSVTTSDGILASPTKITNYRRVWARDSVICGMAGLVADDDTITQGLRDTLETLASAIGPDGQIPSNVAIQDGQPTDVSYGGLSGRVDAISWFVVGLGQYVLATGDVAFGARYAAEVQRGLQLLTAWEYNRRELVYVPLGGDWADEYVLHGYVLFDQLMRIWALRAAQWLGLGDAAERREAIERRVTATFRLDIGGSSGDGTYHPYAAEQIIEHDRVPPYWLPALSPGGYQTPFDGWSNALAVLLNLGTEASTRRTIDAGEAIRRDRIGSLVPAFWPPIEEGDPDWHLLQGNHRGTFHNHPGHYHNGGLWPVVNGWWGCALDAAGQTDDARSVLSAIHEANRHQEGDPESEESTTPPSSDWIFPEYRDAETATPGGTRPLAWSAAGAVLLDCHLAGLKLAFAVDPTSPDK</sequence>
<dbReference type="InterPro" id="IPR012341">
    <property type="entry name" value="6hp_glycosidase-like_sf"/>
</dbReference>
<protein>
    <submittedName>
        <fullName evidence="2">Fructofuranosidase/invertase</fullName>
    </submittedName>
</protein>
<dbReference type="GO" id="GO:0005975">
    <property type="term" value="P:carbohydrate metabolic process"/>
    <property type="evidence" value="ECO:0007669"/>
    <property type="project" value="InterPro"/>
</dbReference>
<reference evidence="2 3" key="1">
    <citation type="submission" date="2017-10" db="EMBL/GenBank/DDBJ databases">
        <title>Draft genome of Longibacter Salinarum.</title>
        <authorList>
            <person name="Goh K.M."/>
            <person name="Shamsir M.S."/>
            <person name="Lim S.W."/>
        </authorList>
    </citation>
    <scope>NUCLEOTIDE SEQUENCE [LARGE SCALE GENOMIC DNA]</scope>
    <source>
        <strain evidence="2 3">KCTC 52045</strain>
    </source>
</reference>
<dbReference type="InterPro" id="IPR008928">
    <property type="entry name" value="6-hairpin_glycosidase_sf"/>
</dbReference>
<dbReference type="SUPFAM" id="SSF48208">
    <property type="entry name" value="Six-hairpin glycosidases"/>
    <property type="match status" value="1"/>
</dbReference>
<evidence type="ECO:0000313" key="3">
    <source>
        <dbReference type="Proteomes" id="UP000220102"/>
    </source>
</evidence>
<dbReference type="AlphaFoldDB" id="A0A2A8D1Q1"/>
<dbReference type="Proteomes" id="UP000220102">
    <property type="component" value="Unassembled WGS sequence"/>
</dbReference>
<keyword evidence="3" id="KW-1185">Reference proteome</keyword>
<organism evidence="2 3">
    <name type="scientific">Longibacter salinarum</name>
    <dbReference type="NCBI Taxonomy" id="1850348"/>
    <lineage>
        <taxon>Bacteria</taxon>
        <taxon>Pseudomonadati</taxon>
        <taxon>Rhodothermota</taxon>
        <taxon>Rhodothermia</taxon>
        <taxon>Rhodothermales</taxon>
        <taxon>Salisaetaceae</taxon>
        <taxon>Longibacter</taxon>
    </lineage>
</organism>
<gene>
    <name evidence="2" type="ORF">CRI94_00145</name>
</gene>
<name>A0A2A8D1Q1_9BACT</name>
<comment type="caution">
    <text evidence="2">The sequence shown here is derived from an EMBL/GenBank/DDBJ whole genome shotgun (WGS) entry which is preliminary data.</text>
</comment>
<dbReference type="OrthoDB" id="49490at2"/>
<proteinExistence type="predicted"/>
<dbReference type="RefSeq" id="WP_098073637.1">
    <property type="nucleotide sequence ID" value="NZ_PDEQ01000001.1"/>
</dbReference>
<evidence type="ECO:0000256" key="1">
    <source>
        <dbReference type="SAM" id="MobiDB-lite"/>
    </source>
</evidence>
<accession>A0A2A8D1Q1</accession>
<evidence type="ECO:0000313" key="2">
    <source>
        <dbReference type="EMBL" id="PEN14743.1"/>
    </source>
</evidence>